<dbReference type="PANTHER" id="PTHR30266">
    <property type="entry name" value="MECHANOSENSITIVE CHANNEL MSCL"/>
    <property type="match status" value="1"/>
</dbReference>
<feature type="transmembrane region" description="Helical" evidence="10">
    <location>
        <begin position="72"/>
        <end position="96"/>
    </location>
</feature>
<sequence length="134" mass="14418">MAVIKEFKEFAMRGNVVDLAVGVIIGAAFGKIVTSLVADIIMPPIGMLTGGIDFKDLKYVLKPGVGKTPETAINYGLFINNVIDFLIVAFCIFLIVKGINTLKKKEEAAPAAPAEPTKEEVLLTEIRDLLAKKA</sequence>
<evidence type="ECO:0000313" key="12">
    <source>
        <dbReference type="Proteomes" id="UP001500742"/>
    </source>
</evidence>
<comment type="function">
    <text evidence="10">Channel that opens in response to stretch forces in the membrane lipid bilayer. May participate in the regulation of osmotic pressure changes within the cell.</text>
</comment>
<evidence type="ECO:0000256" key="2">
    <source>
        <dbReference type="ARBA" id="ARBA00007254"/>
    </source>
</evidence>
<keyword evidence="4 10" id="KW-1003">Cell membrane</keyword>
<dbReference type="SUPFAM" id="SSF81330">
    <property type="entry name" value="Gated mechanosensitive channel"/>
    <property type="match status" value="1"/>
</dbReference>
<reference evidence="12" key="1">
    <citation type="journal article" date="2019" name="Int. J. Syst. Evol. Microbiol.">
        <title>The Global Catalogue of Microorganisms (GCM) 10K type strain sequencing project: providing services to taxonomists for standard genome sequencing and annotation.</title>
        <authorList>
            <consortium name="The Broad Institute Genomics Platform"/>
            <consortium name="The Broad Institute Genome Sequencing Center for Infectious Disease"/>
            <person name="Wu L."/>
            <person name="Ma J."/>
        </authorList>
    </citation>
    <scope>NUCLEOTIDE SEQUENCE [LARGE SCALE GENOMIC DNA]</scope>
    <source>
        <strain evidence="12">JCM 16601</strain>
    </source>
</reference>
<comment type="similarity">
    <text evidence="2 10">Belongs to the MscL family.</text>
</comment>
<evidence type="ECO:0000256" key="9">
    <source>
        <dbReference type="ARBA" id="ARBA00023303"/>
    </source>
</evidence>
<name>A0ABP7QJM0_9SPHI</name>
<dbReference type="PROSITE" id="PS01327">
    <property type="entry name" value="MSCL"/>
    <property type="match status" value="1"/>
</dbReference>
<dbReference type="RefSeq" id="WP_259090004.1">
    <property type="nucleotide sequence ID" value="NZ_BAAAZC010000027.1"/>
</dbReference>
<evidence type="ECO:0000256" key="5">
    <source>
        <dbReference type="ARBA" id="ARBA00022692"/>
    </source>
</evidence>
<evidence type="ECO:0000313" key="11">
    <source>
        <dbReference type="EMBL" id="GAA3983528.1"/>
    </source>
</evidence>
<dbReference type="InterPro" id="IPR001185">
    <property type="entry name" value="MS_channel"/>
</dbReference>
<dbReference type="InterPro" id="IPR037673">
    <property type="entry name" value="MSC/AndL"/>
</dbReference>
<evidence type="ECO:0000256" key="8">
    <source>
        <dbReference type="ARBA" id="ARBA00023136"/>
    </source>
</evidence>
<comment type="subcellular location">
    <subcellularLocation>
        <location evidence="1 10">Cell membrane</location>
        <topology evidence="1 10">Multi-pass membrane protein</topology>
    </subcellularLocation>
</comment>
<dbReference type="HAMAP" id="MF_00115">
    <property type="entry name" value="MscL"/>
    <property type="match status" value="1"/>
</dbReference>
<dbReference type="PANTHER" id="PTHR30266:SF2">
    <property type="entry name" value="LARGE-CONDUCTANCE MECHANOSENSITIVE CHANNEL"/>
    <property type="match status" value="1"/>
</dbReference>
<keyword evidence="8 10" id="KW-0472">Membrane</keyword>
<dbReference type="Pfam" id="PF01741">
    <property type="entry name" value="MscL"/>
    <property type="match status" value="1"/>
</dbReference>
<evidence type="ECO:0000256" key="3">
    <source>
        <dbReference type="ARBA" id="ARBA00022448"/>
    </source>
</evidence>
<keyword evidence="6 10" id="KW-1133">Transmembrane helix</keyword>
<dbReference type="PRINTS" id="PR01264">
    <property type="entry name" value="MECHCHANNEL"/>
</dbReference>
<dbReference type="Proteomes" id="UP001500742">
    <property type="component" value="Unassembled WGS sequence"/>
</dbReference>
<gene>
    <name evidence="10 11" type="primary">mscL</name>
    <name evidence="11" type="ORF">GCM10022210_39050</name>
</gene>
<evidence type="ECO:0000256" key="4">
    <source>
        <dbReference type="ARBA" id="ARBA00022475"/>
    </source>
</evidence>
<accession>A0ABP7QJM0</accession>
<dbReference type="InterPro" id="IPR036019">
    <property type="entry name" value="MscL_channel"/>
</dbReference>
<proteinExistence type="inferred from homology"/>
<comment type="subunit">
    <text evidence="10">Homopentamer.</text>
</comment>
<keyword evidence="7 10" id="KW-0406">Ion transport</keyword>
<dbReference type="Gene3D" id="1.10.1200.120">
    <property type="entry name" value="Large-conductance mechanosensitive channel, MscL, domain 1"/>
    <property type="match status" value="1"/>
</dbReference>
<organism evidence="11 12">
    <name type="scientific">Mucilaginibacter dorajii</name>
    <dbReference type="NCBI Taxonomy" id="692994"/>
    <lineage>
        <taxon>Bacteria</taxon>
        <taxon>Pseudomonadati</taxon>
        <taxon>Bacteroidota</taxon>
        <taxon>Sphingobacteriia</taxon>
        <taxon>Sphingobacteriales</taxon>
        <taxon>Sphingobacteriaceae</taxon>
        <taxon>Mucilaginibacter</taxon>
    </lineage>
</organism>
<evidence type="ECO:0000256" key="1">
    <source>
        <dbReference type="ARBA" id="ARBA00004651"/>
    </source>
</evidence>
<evidence type="ECO:0000256" key="10">
    <source>
        <dbReference type="HAMAP-Rule" id="MF_00115"/>
    </source>
</evidence>
<keyword evidence="3 10" id="KW-0813">Transport</keyword>
<feature type="transmembrane region" description="Helical" evidence="10">
    <location>
        <begin position="16"/>
        <end position="38"/>
    </location>
</feature>
<evidence type="ECO:0000256" key="6">
    <source>
        <dbReference type="ARBA" id="ARBA00022989"/>
    </source>
</evidence>
<dbReference type="EMBL" id="BAAAZC010000027">
    <property type="protein sequence ID" value="GAA3983528.1"/>
    <property type="molecule type" value="Genomic_DNA"/>
</dbReference>
<protein>
    <recommendedName>
        <fullName evidence="10">Large-conductance mechanosensitive channel</fullName>
    </recommendedName>
</protein>
<evidence type="ECO:0000256" key="7">
    <source>
        <dbReference type="ARBA" id="ARBA00023065"/>
    </source>
</evidence>
<dbReference type="NCBIfam" id="NF001843">
    <property type="entry name" value="PRK00567.1-4"/>
    <property type="match status" value="1"/>
</dbReference>
<keyword evidence="5 10" id="KW-0812">Transmembrane</keyword>
<dbReference type="InterPro" id="IPR019823">
    <property type="entry name" value="Mechanosensitive_channel_CS"/>
</dbReference>
<keyword evidence="12" id="KW-1185">Reference proteome</keyword>
<dbReference type="NCBIfam" id="TIGR00220">
    <property type="entry name" value="mscL"/>
    <property type="match status" value="1"/>
</dbReference>
<keyword evidence="9 10" id="KW-0407">Ion channel</keyword>
<comment type="caution">
    <text evidence="11">The sequence shown here is derived from an EMBL/GenBank/DDBJ whole genome shotgun (WGS) entry which is preliminary data.</text>
</comment>